<accession>A0ABP0GM11</accession>
<sequence>MSVKHYHIFITTLLHTETSNVKIFCSINGSYRAQGLSLLQNYAISDLPENFPVNNALSLTIRAMVAKQKRGDLIKNRSKNISRLGQDLITQALQPNPQKRPFIKTLLDHRWLYENKQSTTSSMTQSSNAEVKVE</sequence>
<dbReference type="InterPro" id="IPR011009">
    <property type="entry name" value="Kinase-like_dom_sf"/>
</dbReference>
<dbReference type="SUPFAM" id="SSF56112">
    <property type="entry name" value="Protein kinase-like (PK-like)"/>
    <property type="match status" value="1"/>
</dbReference>
<keyword evidence="2" id="KW-1185">Reference proteome</keyword>
<reference evidence="1 2" key="1">
    <citation type="submission" date="2024-02" db="EMBL/GenBank/DDBJ databases">
        <authorList>
            <person name="Daric V."/>
            <person name="Darras S."/>
        </authorList>
    </citation>
    <scope>NUCLEOTIDE SEQUENCE [LARGE SCALE GENOMIC DNA]</scope>
</reference>
<comment type="caution">
    <text evidence="1">The sequence shown here is derived from an EMBL/GenBank/DDBJ whole genome shotgun (WGS) entry which is preliminary data.</text>
</comment>
<evidence type="ECO:0000313" key="2">
    <source>
        <dbReference type="Proteomes" id="UP001642483"/>
    </source>
</evidence>
<evidence type="ECO:0000313" key="1">
    <source>
        <dbReference type="EMBL" id="CAK8692605.1"/>
    </source>
</evidence>
<gene>
    <name evidence="1" type="ORF">CVLEPA_LOCUS25857</name>
</gene>
<dbReference type="EMBL" id="CAWYQH010000130">
    <property type="protein sequence ID" value="CAK8692605.1"/>
    <property type="molecule type" value="Genomic_DNA"/>
</dbReference>
<proteinExistence type="predicted"/>
<name>A0ABP0GM11_CLALP</name>
<dbReference type="Proteomes" id="UP001642483">
    <property type="component" value="Unassembled WGS sequence"/>
</dbReference>
<dbReference type="Gene3D" id="1.10.510.10">
    <property type="entry name" value="Transferase(Phosphotransferase) domain 1"/>
    <property type="match status" value="1"/>
</dbReference>
<organism evidence="1 2">
    <name type="scientific">Clavelina lepadiformis</name>
    <name type="common">Light-bulb sea squirt</name>
    <name type="synonym">Ascidia lepadiformis</name>
    <dbReference type="NCBI Taxonomy" id="159417"/>
    <lineage>
        <taxon>Eukaryota</taxon>
        <taxon>Metazoa</taxon>
        <taxon>Chordata</taxon>
        <taxon>Tunicata</taxon>
        <taxon>Ascidiacea</taxon>
        <taxon>Aplousobranchia</taxon>
        <taxon>Clavelinidae</taxon>
        <taxon>Clavelina</taxon>
    </lineage>
</organism>
<protein>
    <submittedName>
        <fullName evidence="1">Uncharacterized protein</fullName>
    </submittedName>
</protein>